<evidence type="ECO:0000256" key="7">
    <source>
        <dbReference type="ARBA" id="ARBA00023177"/>
    </source>
</evidence>
<feature type="transmembrane region" description="Helical" evidence="8">
    <location>
        <begin position="190"/>
        <end position="210"/>
    </location>
</feature>
<feature type="transmembrane region" description="Helical" evidence="8">
    <location>
        <begin position="317"/>
        <end position="336"/>
    </location>
</feature>
<dbReference type="PROSITE" id="PS01219">
    <property type="entry name" value="AMMONIUM_TRANSP"/>
    <property type="match status" value="1"/>
</dbReference>
<feature type="transmembrane region" description="Helical" evidence="8">
    <location>
        <begin position="293"/>
        <end position="311"/>
    </location>
</feature>
<gene>
    <name evidence="11" type="ORF">POJ06DRAFT_88250</name>
</gene>
<feature type="domain" description="Ammonium transporter AmtB-like" evidence="10">
    <location>
        <begin position="40"/>
        <end position="438"/>
    </location>
</feature>
<dbReference type="InterPro" id="IPR029020">
    <property type="entry name" value="Ammonium/urea_transptr"/>
</dbReference>
<feature type="transmembrane region" description="Helical" evidence="8">
    <location>
        <begin position="391"/>
        <end position="416"/>
    </location>
</feature>
<keyword evidence="6 8" id="KW-0472">Membrane</keyword>
<dbReference type="Pfam" id="PF00909">
    <property type="entry name" value="Ammonium_transp"/>
    <property type="match status" value="1"/>
</dbReference>
<dbReference type="Gene3D" id="1.10.3430.10">
    <property type="entry name" value="Ammonium transporter AmtB like domains"/>
    <property type="match status" value="1"/>
</dbReference>
<keyword evidence="12" id="KW-1185">Reference proteome</keyword>
<evidence type="ECO:0000256" key="3">
    <source>
        <dbReference type="ARBA" id="ARBA00022448"/>
    </source>
</evidence>
<evidence type="ECO:0000256" key="2">
    <source>
        <dbReference type="ARBA" id="ARBA00005887"/>
    </source>
</evidence>
<reference evidence="11" key="1">
    <citation type="submission" date="2023-03" db="EMBL/GenBank/DDBJ databases">
        <title>Near-Complete genome sequence of Lipomyces tetrasporous NRRL Y-64009, an oleaginous yeast capable of growing on lignocellulosic hydrolysates.</title>
        <authorList>
            <consortium name="Lawrence Berkeley National Laboratory"/>
            <person name="Jagtap S.S."/>
            <person name="Liu J.-J."/>
            <person name="Walukiewicz H.E."/>
            <person name="Pangilinan J."/>
            <person name="Lipzen A."/>
            <person name="Ahrendt S."/>
            <person name="Koriabine M."/>
            <person name="Cobaugh K."/>
            <person name="Salamov A."/>
            <person name="Yoshinaga Y."/>
            <person name="Ng V."/>
            <person name="Daum C."/>
            <person name="Grigoriev I.V."/>
            <person name="Slininger P.J."/>
            <person name="Dien B.S."/>
            <person name="Jin Y.-S."/>
            <person name="Rao C.V."/>
        </authorList>
    </citation>
    <scope>NUCLEOTIDE SEQUENCE</scope>
    <source>
        <strain evidence="11">NRRL Y-64009</strain>
    </source>
</reference>
<dbReference type="PANTHER" id="PTHR43029">
    <property type="entry name" value="AMMONIUM TRANSPORTER MEP2"/>
    <property type="match status" value="1"/>
</dbReference>
<dbReference type="RefSeq" id="XP_056044536.1">
    <property type="nucleotide sequence ID" value="XM_056191701.1"/>
</dbReference>
<dbReference type="Proteomes" id="UP001217417">
    <property type="component" value="Unassembled WGS sequence"/>
</dbReference>
<evidence type="ECO:0000256" key="1">
    <source>
        <dbReference type="ARBA" id="ARBA00004141"/>
    </source>
</evidence>
<evidence type="ECO:0000313" key="11">
    <source>
        <dbReference type="EMBL" id="KAJ8101086.1"/>
    </source>
</evidence>
<feature type="transmembrane region" description="Helical" evidence="8">
    <location>
        <begin position="40"/>
        <end position="60"/>
    </location>
</feature>
<organism evidence="11 12">
    <name type="scientific">Lipomyces tetrasporus</name>
    <dbReference type="NCBI Taxonomy" id="54092"/>
    <lineage>
        <taxon>Eukaryota</taxon>
        <taxon>Fungi</taxon>
        <taxon>Dikarya</taxon>
        <taxon>Ascomycota</taxon>
        <taxon>Saccharomycotina</taxon>
        <taxon>Lipomycetes</taxon>
        <taxon>Lipomycetales</taxon>
        <taxon>Lipomycetaceae</taxon>
        <taxon>Lipomyces</taxon>
    </lineage>
</organism>
<feature type="transmembrane region" description="Helical" evidence="8">
    <location>
        <begin position="269"/>
        <end position="286"/>
    </location>
</feature>
<proteinExistence type="inferred from homology"/>
<dbReference type="EMBL" id="JARPMG010000004">
    <property type="protein sequence ID" value="KAJ8101086.1"/>
    <property type="molecule type" value="Genomic_DNA"/>
</dbReference>
<evidence type="ECO:0000313" key="12">
    <source>
        <dbReference type="Proteomes" id="UP001217417"/>
    </source>
</evidence>
<evidence type="ECO:0000256" key="8">
    <source>
        <dbReference type="RuleBase" id="RU362002"/>
    </source>
</evidence>
<accession>A0AAD7QTK2</accession>
<dbReference type="GO" id="GO:0008519">
    <property type="term" value="F:ammonium channel activity"/>
    <property type="evidence" value="ECO:0007669"/>
    <property type="project" value="InterPro"/>
</dbReference>
<name>A0AAD7QTK2_9ASCO</name>
<feature type="transmembrane region" description="Helical" evidence="8">
    <location>
        <begin position="348"/>
        <end position="371"/>
    </location>
</feature>
<keyword evidence="4 8" id="KW-0812">Transmembrane</keyword>
<dbReference type="InterPro" id="IPR018047">
    <property type="entry name" value="Ammonium_transpt_CS"/>
</dbReference>
<evidence type="ECO:0000256" key="6">
    <source>
        <dbReference type="ARBA" id="ARBA00023136"/>
    </source>
</evidence>
<comment type="caution">
    <text evidence="11">The sequence shown here is derived from an EMBL/GenBank/DDBJ whole genome shotgun (WGS) entry which is preliminary data.</text>
</comment>
<dbReference type="PANTHER" id="PTHR43029:SF15">
    <property type="entry name" value="AMMONIUM TRANSPORTER"/>
    <property type="match status" value="1"/>
</dbReference>
<dbReference type="GeneID" id="80886867"/>
<keyword evidence="5 8" id="KW-1133">Transmembrane helix</keyword>
<comment type="similarity">
    <text evidence="2 8">Belongs to the ammonia transporter channel (TC 1.A.11.2) family.</text>
</comment>
<evidence type="ECO:0000259" key="10">
    <source>
        <dbReference type="Pfam" id="PF00909"/>
    </source>
</evidence>
<dbReference type="SUPFAM" id="SSF111352">
    <property type="entry name" value="Ammonium transporter"/>
    <property type="match status" value="1"/>
</dbReference>
<feature type="transmembrane region" description="Helical" evidence="8">
    <location>
        <begin position="231"/>
        <end position="249"/>
    </location>
</feature>
<sequence length="507" mass="54728">MAELPSAVFNDTSLDWTSAGGNSRDMDVNVAYVASGFHQVWMMAATVFVFPIIPGLGLFYAGLCRRKSATTLLWQSMGVLGVISFQWFFWGYSLAYAADANPYIGTLTNFGMRNVVSVAIGYLPEPLFALYQCMFALCTVMIMIGGAFERARLLPSMIFAFCWATIVYCPIVCWTWNAQGWLFNLPALDFAGGGPVHISSGTGALAYALVIGKRLENNDPKRRIPKYVPHNPTLIFIGTWMIWFGWFGFNGGSTLNASVRTSYVLQNTNLAAATGVMGFSALDYVLYKGRFSLVGACQGCVAGLVAITPAAGFVPVYFAALIGFLGGVGVRLCANVNEWLRVDEGMEVFKLHAIGGIIGAILTGLFAADWVSLLDGATEAQGWVDHNYIQLGYQLAEICAIVGYTFVVTVILLLIIDHIPGLKFRVPEHQEIEGLDKHLLFEEGMGDYELAEALHAAGFLNVGGMMVNDGITGVELPAPSSSSADDNKDKAVEAASAETSEKVMSSS</sequence>
<feature type="transmembrane region" description="Helical" evidence="8">
    <location>
        <begin position="72"/>
        <end position="90"/>
    </location>
</feature>
<keyword evidence="7 8" id="KW-0924">Ammonia transport</keyword>
<dbReference type="AlphaFoldDB" id="A0AAD7QTK2"/>
<dbReference type="InterPro" id="IPR024041">
    <property type="entry name" value="NH4_transpt_AmtB-like_dom"/>
</dbReference>
<dbReference type="NCBIfam" id="TIGR00836">
    <property type="entry name" value="amt"/>
    <property type="match status" value="1"/>
</dbReference>
<dbReference type="GO" id="GO:0005886">
    <property type="term" value="C:plasma membrane"/>
    <property type="evidence" value="ECO:0007669"/>
    <property type="project" value="UniProtKB-SubCell"/>
</dbReference>
<feature type="region of interest" description="Disordered" evidence="9">
    <location>
        <begin position="476"/>
        <end position="507"/>
    </location>
</feature>
<keyword evidence="3 8" id="KW-0813">Transport</keyword>
<evidence type="ECO:0000256" key="9">
    <source>
        <dbReference type="SAM" id="MobiDB-lite"/>
    </source>
</evidence>
<dbReference type="InterPro" id="IPR001905">
    <property type="entry name" value="Ammonium_transpt"/>
</dbReference>
<feature type="transmembrane region" description="Helical" evidence="8">
    <location>
        <begin position="128"/>
        <end position="148"/>
    </location>
</feature>
<evidence type="ECO:0000256" key="4">
    <source>
        <dbReference type="ARBA" id="ARBA00022692"/>
    </source>
</evidence>
<comment type="subcellular location">
    <subcellularLocation>
        <location evidence="8">Cell membrane</location>
        <topology evidence="8">Multi-pass membrane protein</topology>
    </subcellularLocation>
    <subcellularLocation>
        <location evidence="1">Membrane</location>
        <topology evidence="1">Multi-pass membrane protein</topology>
    </subcellularLocation>
</comment>
<protein>
    <recommendedName>
        <fullName evidence="8">Ammonium transporter</fullName>
    </recommendedName>
</protein>
<feature type="transmembrane region" description="Helical" evidence="8">
    <location>
        <begin position="157"/>
        <end position="178"/>
    </location>
</feature>
<evidence type="ECO:0000256" key="5">
    <source>
        <dbReference type="ARBA" id="ARBA00022989"/>
    </source>
</evidence>